<proteinExistence type="predicted"/>
<evidence type="ECO:0000256" key="1">
    <source>
        <dbReference type="SAM" id="MobiDB-lite"/>
    </source>
</evidence>
<comment type="caution">
    <text evidence="3">The sequence shown here is derived from an EMBL/GenBank/DDBJ whole genome shotgun (WGS) entry which is preliminary data.</text>
</comment>
<feature type="compositionally biased region" description="Basic and acidic residues" evidence="1">
    <location>
        <begin position="1"/>
        <end position="10"/>
    </location>
</feature>
<reference evidence="3 4" key="1">
    <citation type="submission" date="2024-02" db="EMBL/GenBank/DDBJ databases">
        <title>Discinaceae phylogenomics.</title>
        <authorList>
            <person name="Dirks A.C."/>
            <person name="James T.Y."/>
        </authorList>
    </citation>
    <scope>NUCLEOTIDE SEQUENCE [LARGE SCALE GENOMIC DNA]</scope>
    <source>
        <strain evidence="3 4">ACD0624</strain>
    </source>
</reference>
<feature type="compositionally biased region" description="Acidic residues" evidence="1">
    <location>
        <begin position="11"/>
        <end position="34"/>
    </location>
</feature>
<feature type="region of interest" description="Disordered" evidence="1">
    <location>
        <begin position="1"/>
        <end position="38"/>
    </location>
</feature>
<feature type="compositionally biased region" description="Polar residues" evidence="1">
    <location>
        <begin position="513"/>
        <end position="528"/>
    </location>
</feature>
<keyword evidence="4" id="KW-1185">Reference proteome</keyword>
<name>A0ABR3GLF7_9PEZI</name>
<dbReference type="InterPro" id="IPR004919">
    <property type="entry name" value="GmrSD_N"/>
</dbReference>
<feature type="compositionally biased region" description="Low complexity" evidence="1">
    <location>
        <begin position="489"/>
        <end position="505"/>
    </location>
</feature>
<evidence type="ECO:0000313" key="4">
    <source>
        <dbReference type="Proteomes" id="UP001447188"/>
    </source>
</evidence>
<accession>A0ABR3GLF7</accession>
<feature type="domain" description="GmrSD restriction endonucleases N-terminal" evidence="2">
    <location>
        <begin position="68"/>
        <end position="195"/>
    </location>
</feature>
<dbReference type="Pfam" id="PF03235">
    <property type="entry name" value="GmrSD_N"/>
    <property type="match status" value="1"/>
</dbReference>
<feature type="region of interest" description="Disordered" evidence="1">
    <location>
        <begin position="477"/>
        <end position="625"/>
    </location>
</feature>
<feature type="region of interest" description="Disordered" evidence="1">
    <location>
        <begin position="442"/>
        <end position="464"/>
    </location>
</feature>
<evidence type="ECO:0000313" key="3">
    <source>
        <dbReference type="EMBL" id="KAL0636765.1"/>
    </source>
</evidence>
<sequence>MPPRRTKQELIEDEVEDDIVDDEDDEDEDNDEESGAVFESSEILRECHWQRRTVGDLVDMMATPYLELNPDYQRDVVWSGDRMTKLINSLICNFYVPPVIFNVQKTASENGTERYKRTSVDGKQRLSSIREFVNGNIPCTDKNGRKWFFTNNGESVRVNKRILNDKFKRRFLLLELLCAEYSNLERKQEEDLFSRVQLGVPLTPAEKLRASSGAWQAFAIDIEKQYPELMLAVDNRRGRSFQLVLQIFKQILTNDDQYNPKYLSGAIALKGFCERPQLLDETFKGTARRVFHTYNEVLKRHPETFENHSYSHAAKYSPIEFVGTAVLINQYPQRNNPTLLSGDILNMRSYLREHRQDLRSNTFTWKCLIEFINDLEGFRGGTNVTPQSKFQGPSDISMDDAGKGSSRFLPSPAHRPLVQMEMPPTPAVRTKAVPAIRAAPVLINQAPTPSPMPAAQSPPKSDMMNVRTGHLRFQQLKEQQPWSTPPVAPAAQRQPPTSPTSQRQPPTVPRQPLTASASQRQLPPNSQLRAPVAPLGQTPSRSVADRFRAVSSNQTPNGTPLFSGGASRSGGDNEAGGKRSGMDGGYPSRNEHSARDGNYSGGQRSNKRNRTEYDHIKREKGPHFD</sequence>
<feature type="region of interest" description="Disordered" evidence="1">
    <location>
        <begin position="385"/>
        <end position="419"/>
    </location>
</feature>
<feature type="compositionally biased region" description="Basic and acidic residues" evidence="1">
    <location>
        <begin position="609"/>
        <end position="625"/>
    </location>
</feature>
<gene>
    <name evidence="3" type="ORF">Q9L58_004248</name>
</gene>
<protein>
    <recommendedName>
        <fullName evidence="2">GmrSD restriction endonucleases N-terminal domain-containing protein</fullName>
    </recommendedName>
</protein>
<dbReference type="EMBL" id="JBBBZM010000044">
    <property type="protein sequence ID" value="KAL0636765.1"/>
    <property type="molecule type" value="Genomic_DNA"/>
</dbReference>
<feature type="compositionally biased region" description="Polar residues" evidence="1">
    <location>
        <begin position="550"/>
        <end position="560"/>
    </location>
</feature>
<dbReference type="Proteomes" id="UP001447188">
    <property type="component" value="Unassembled WGS sequence"/>
</dbReference>
<organism evidence="3 4">
    <name type="scientific">Discina gigas</name>
    <dbReference type="NCBI Taxonomy" id="1032678"/>
    <lineage>
        <taxon>Eukaryota</taxon>
        <taxon>Fungi</taxon>
        <taxon>Dikarya</taxon>
        <taxon>Ascomycota</taxon>
        <taxon>Pezizomycotina</taxon>
        <taxon>Pezizomycetes</taxon>
        <taxon>Pezizales</taxon>
        <taxon>Discinaceae</taxon>
        <taxon>Discina</taxon>
    </lineage>
</organism>
<dbReference type="PANTHER" id="PTHR39639">
    <property type="entry name" value="CHROMOSOME 16, WHOLE GENOME SHOTGUN SEQUENCE"/>
    <property type="match status" value="1"/>
</dbReference>
<dbReference type="PANTHER" id="PTHR39639:SF1">
    <property type="entry name" value="DUF262 DOMAIN-CONTAINING PROTEIN"/>
    <property type="match status" value="1"/>
</dbReference>
<evidence type="ECO:0000259" key="2">
    <source>
        <dbReference type="Pfam" id="PF03235"/>
    </source>
</evidence>